<proteinExistence type="predicted"/>
<accession>A0A0F9AAD0</accession>
<evidence type="ECO:0000313" key="1">
    <source>
        <dbReference type="EMBL" id="KKL06420.1"/>
    </source>
</evidence>
<organism evidence="1">
    <name type="scientific">marine sediment metagenome</name>
    <dbReference type="NCBI Taxonomy" id="412755"/>
    <lineage>
        <taxon>unclassified sequences</taxon>
        <taxon>metagenomes</taxon>
        <taxon>ecological metagenomes</taxon>
    </lineage>
</organism>
<dbReference type="AlphaFoldDB" id="A0A0F9AAD0"/>
<comment type="caution">
    <text evidence="1">The sequence shown here is derived from an EMBL/GenBank/DDBJ whole genome shotgun (WGS) entry which is preliminary data.</text>
</comment>
<protein>
    <submittedName>
        <fullName evidence="1">Uncharacterized protein</fullName>
    </submittedName>
</protein>
<reference evidence="1" key="1">
    <citation type="journal article" date="2015" name="Nature">
        <title>Complex archaea that bridge the gap between prokaryotes and eukaryotes.</title>
        <authorList>
            <person name="Spang A."/>
            <person name="Saw J.H."/>
            <person name="Jorgensen S.L."/>
            <person name="Zaremba-Niedzwiedzka K."/>
            <person name="Martijn J."/>
            <person name="Lind A.E."/>
            <person name="van Eijk R."/>
            <person name="Schleper C."/>
            <person name="Guy L."/>
            <person name="Ettema T.J."/>
        </authorList>
    </citation>
    <scope>NUCLEOTIDE SEQUENCE</scope>
</reference>
<sequence>MAKDTDNLVVENARGEALGIAEIDYSTMSAEELLTAIGTAFAAKDMKLMGTLSKLYTRKEGEAEKAKRDALNAELARVSADVLREITRH</sequence>
<dbReference type="EMBL" id="LAZR01043712">
    <property type="protein sequence ID" value="KKL06420.1"/>
    <property type="molecule type" value="Genomic_DNA"/>
</dbReference>
<name>A0A0F9AAD0_9ZZZZ</name>
<feature type="non-terminal residue" evidence="1">
    <location>
        <position position="89"/>
    </location>
</feature>
<gene>
    <name evidence="1" type="ORF">LCGC14_2596240</name>
</gene>